<proteinExistence type="predicted"/>
<reference evidence="1" key="1">
    <citation type="submission" date="2022-11" db="EMBL/GenBank/DDBJ databases">
        <authorList>
            <person name="Hyden B.L."/>
            <person name="Feng K."/>
            <person name="Yates T."/>
            <person name="Jawdy S."/>
            <person name="Smart L.B."/>
            <person name="Muchero W."/>
        </authorList>
    </citation>
    <scope>NUCLEOTIDE SEQUENCE</scope>
    <source>
        <tissue evidence="1">Shoot tip</tissue>
    </source>
</reference>
<dbReference type="SUPFAM" id="SSF53335">
    <property type="entry name" value="S-adenosyl-L-methionine-dependent methyltransferases"/>
    <property type="match status" value="1"/>
</dbReference>
<dbReference type="Gene3D" id="3.40.50.150">
    <property type="entry name" value="Vaccinia Virus protein VP39"/>
    <property type="match status" value="1"/>
</dbReference>
<evidence type="ECO:0000313" key="1">
    <source>
        <dbReference type="EMBL" id="KAJ6702795.1"/>
    </source>
</evidence>
<accession>A0A9Q0T6Y3</accession>
<sequence>MGRKFWVMVGPEQEGHGRVVVRTVQAFEPWSYGSVKEDETPARFVGVQVPGAEAERSGLIDMLLRNTKNPLDDPKNKQLIGFMDPVDFIRPKSVLMENVVDLFEVCQWIFRKICHRTPLLI</sequence>
<dbReference type="InterPro" id="IPR029063">
    <property type="entry name" value="SAM-dependent_MTases_sf"/>
</dbReference>
<evidence type="ECO:0000313" key="2">
    <source>
        <dbReference type="Proteomes" id="UP001151529"/>
    </source>
</evidence>
<reference evidence="1" key="2">
    <citation type="journal article" date="2023" name="Int. J. Mol. Sci.">
        <title>De Novo Assembly and Annotation of 11 Diverse Shrub Willow (Salix) Genomes Reveals Novel Gene Organization in Sex-Linked Regions.</title>
        <authorList>
            <person name="Hyden B."/>
            <person name="Feng K."/>
            <person name="Yates T.B."/>
            <person name="Jawdy S."/>
            <person name="Cereghino C."/>
            <person name="Smart L.B."/>
            <person name="Muchero W."/>
        </authorList>
    </citation>
    <scope>NUCLEOTIDE SEQUENCE [LARGE SCALE GENOMIC DNA]</scope>
    <source>
        <tissue evidence="1">Shoot tip</tissue>
    </source>
</reference>
<gene>
    <name evidence="1" type="ORF">OIU85_028824</name>
</gene>
<dbReference type="Proteomes" id="UP001151529">
    <property type="component" value="Chromosome 3"/>
</dbReference>
<keyword evidence="2" id="KW-1185">Reference proteome</keyword>
<comment type="caution">
    <text evidence="1">The sequence shown here is derived from an EMBL/GenBank/DDBJ whole genome shotgun (WGS) entry which is preliminary data.</text>
</comment>
<organism evidence="1 2">
    <name type="scientific">Salix viminalis</name>
    <name type="common">Common osier</name>
    <name type="synonym">Basket willow</name>
    <dbReference type="NCBI Taxonomy" id="40686"/>
    <lineage>
        <taxon>Eukaryota</taxon>
        <taxon>Viridiplantae</taxon>
        <taxon>Streptophyta</taxon>
        <taxon>Embryophyta</taxon>
        <taxon>Tracheophyta</taxon>
        <taxon>Spermatophyta</taxon>
        <taxon>Magnoliopsida</taxon>
        <taxon>eudicotyledons</taxon>
        <taxon>Gunneridae</taxon>
        <taxon>Pentapetalae</taxon>
        <taxon>rosids</taxon>
        <taxon>fabids</taxon>
        <taxon>Malpighiales</taxon>
        <taxon>Salicaceae</taxon>
        <taxon>Saliceae</taxon>
        <taxon>Salix</taxon>
    </lineage>
</organism>
<protein>
    <submittedName>
        <fullName evidence="1">Uncharacterized protein</fullName>
    </submittedName>
</protein>
<dbReference type="EMBL" id="JAPFFL010000009">
    <property type="protein sequence ID" value="KAJ6702795.1"/>
    <property type="molecule type" value="Genomic_DNA"/>
</dbReference>
<dbReference type="AlphaFoldDB" id="A0A9Q0T6Y3"/>
<name>A0A9Q0T6Y3_SALVM</name>